<dbReference type="GO" id="GO:0008270">
    <property type="term" value="F:zinc ion binding"/>
    <property type="evidence" value="ECO:0007669"/>
    <property type="project" value="UniProtKB-KW"/>
</dbReference>
<organism evidence="5 6">
    <name type="scientific">Rhizodiscina lignyota</name>
    <dbReference type="NCBI Taxonomy" id="1504668"/>
    <lineage>
        <taxon>Eukaryota</taxon>
        <taxon>Fungi</taxon>
        <taxon>Dikarya</taxon>
        <taxon>Ascomycota</taxon>
        <taxon>Pezizomycotina</taxon>
        <taxon>Dothideomycetes</taxon>
        <taxon>Pleosporomycetidae</taxon>
        <taxon>Aulographales</taxon>
        <taxon>Rhizodiscinaceae</taxon>
        <taxon>Rhizodiscina</taxon>
    </lineage>
</organism>
<dbReference type="AlphaFoldDB" id="A0A9P4M891"/>
<keyword evidence="1" id="KW-0479">Metal-binding</keyword>
<protein>
    <recommendedName>
        <fullName evidence="4">MYND-type domain-containing protein</fullName>
    </recommendedName>
</protein>
<keyword evidence="2" id="KW-0863">Zinc-finger</keyword>
<dbReference type="Gene3D" id="6.10.140.2220">
    <property type="match status" value="1"/>
</dbReference>
<dbReference type="Proteomes" id="UP000799772">
    <property type="component" value="Unassembled WGS sequence"/>
</dbReference>
<reference evidence="5" key="1">
    <citation type="journal article" date="2020" name="Stud. Mycol.">
        <title>101 Dothideomycetes genomes: a test case for predicting lifestyles and emergence of pathogens.</title>
        <authorList>
            <person name="Haridas S."/>
            <person name="Albert R."/>
            <person name="Binder M."/>
            <person name="Bloem J."/>
            <person name="Labutti K."/>
            <person name="Salamov A."/>
            <person name="Andreopoulos B."/>
            <person name="Baker S."/>
            <person name="Barry K."/>
            <person name="Bills G."/>
            <person name="Bluhm B."/>
            <person name="Cannon C."/>
            <person name="Castanera R."/>
            <person name="Culley D."/>
            <person name="Daum C."/>
            <person name="Ezra D."/>
            <person name="Gonzalez J."/>
            <person name="Henrissat B."/>
            <person name="Kuo A."/>
            <person name="Liang C."/>
            <person name="Lipzen A."/>
            <person name="Lutzoni F."/>
            <person name="Magnuson J."/>
            <person name="Mondo S."/>
            <person name="Nolan M."/>
            <person name="Ohm R."/>
            <person name="Pangilinan J."/>
            <person name="Park H.-J."/>
            <person name="Ramirez L."/>
            <person name="Alfaro M."/>
            <person name="Sun H."/>
            <person name="Tritt A."/>
            <person name="Yoshinaga Y."/>
            <person name="Zwiers L.-H."/>
            <person name="Turgeon B."/>
            <person name="Goodwin S."/>
            <person name="Spatafora J."/>
            <person name="Crous P."/>
            <person name="Grigoriev I."/>
        </authorList>
    </citation>
    <scope>NUCLEOTIDE SEQUENCE</scope>
    <source>
        <strain evidence="5">CBS 133067</strain>
    </source>
</reference>
<feature type="domain" description="MYND-type" evidence="4">
    <location>
        <begin position="6"/>
        <end position="42"/>
    </location>
</feature>
<accession>A0A9P4M891</accession>
<dbReference type="PROSITE" id="PS01360">
    <property type="entry name" value="ZF_MYND_1"/>
    <property type="match status" value="1"/>
</dbReference>
<gene>
    <name evidence="5" type="ORF">NA57DRAFT_72796</name>
</gene>
<evidence type="ECO:0000259" key="4">
    <source>
        <dbReference type="PROSITE" id="PS01360"/>
    </source>
</evidence>
<dbReference type="OrthoDB" id="437457at2759"/>
<evidence type="ECO:0000313" key="6">
    <source>
        <dbReference type="Proteomes" id="UP000799772"/>
    </source>
</evidence>
<name>A0A9P4M891_9PEZI</name>
<keyword evidence="6" id="KW-1185">Reference proteome</keyword>
<evidence type="ECO:0000256" key="1">
    <source>
        <dbReference type="ARBA" id="ARBA00022723"/>
    </source>
</evidence>
<dbReference type="Pfam" id="PF01753">
    <property type="entry name" value="zf-MYND"/>
    <property type="match status" value="1"/>
</dbReference>
<comment type="caution">
    <text evidence="5">The sequence shown here is derived from an EMBL/GenBank/DDBJ whole genome shotgun (WGS) entry which is preliminary data.</text>
</comment>
<sequence length="201" mass="22929">MAPPRCRLCDKAAHRVCAQCKLANYCNIDCVNLDQPFHSLLCTDGSDNSRPAFSELKRPAGDVTRCIFLPPDSDYPQWIWLPLENDKYRKQTMPKDHRVDELMGEGVDYTYGHIHNTFARRDHRGNIYVYTAFQREGAGLTVNRSVRMASAPHNVELLGPVLVAGSRDLEMDDFHIIIDHLVTWRTGVKGRELHPQVQDAK</sequence>
<evidence type="ECO:0000313" key="5">
    <source>
        <dbReference type="EMBL" id="KAF2101353.1"/>
    </source>
</evidence>
<dbReference type="SUPFAM" id="SSF144232">
    <property type="entry name" value="HIT/MYND zinc finger-like"/>
    <property type="match status" value="1"/>
</dbReference>
<dbReference type="InterPro" id="IPR002893">
    <property type="entry name" value="Znf_MYND"/>
</dbReference>
<proteinExistence type="predicted"/>
<evidence type="ECO:0000256" key="2">
    <source>
        <dbReference type="ARBA" id="ARBA00022771"/>
    </source>
</evidence>
<dbReference type="EMBL" id="ML978123">
    <property type="protein sequence ID" value="KAF2101353.1"/>
    <property type="molecule type" value="Genomic_DNA"/>
</dbReference>
<keyword evidence="3" id="KW-0862">Zinc</keyword>
<evidence type="ECO:0000256" key="3">
    <source>
        <dbReference type="ARBA" id="ARBA00022833"/>
    </source>
</evidence>